<dbReference type="AlphaFoldDB" id="A0AAN7UMC1"/>
<proteinExistence type="predicted"/>
<reference evidence="1 2" key="1">
    <citation type="submission" date="2023-10" db="EMBL/GenBank/DDBJ databases">
        <title>Draft genome sequence of Xylaria bambusicola isolate GMP-LS, the root and basal stem rot pathogen of sugarcane in Indonesia.</title>
        <authorList>
            <person name="Selvaraj P."/>
            <person name="Muralishankar V."/>
            <person name="Muruganantham S."/>
            <person name="Sp S."/>
            <person name="Haryani S."/>
            <person name="Lau K.J.X."/>
            <person name="Naqvi N.I."/>
        </authorList>
    </citation>
    <scope>NUCLEOTIDE SEQUENCE [LARGE SCALE GENOMIC DNA]</scope>
    <source>
        <strain evidence="1">GMP-LS</strain>
    </source>
</reference>
<protein>
    <submittedName>
        <fullName evidence="1">Uncharacterized protein</fullName>
    </submittedName>
</protein>
<gene>
    <name evidence="1" type="ORF">RRF57_007166</name>
</gene>
<organism evidence="1 2">
    <name type="scientific">Xylaria bambusicola</name>
    <dbReference type="NCBI Taxonomy" id="326684"/>
    <lineage>
        <taxon>Eukaryota</taxon>
        <taxon>Fungi</taxon>
        <taxon>Dikarya</taxon>
        <taxon>Ascomycota</taxon>
        <taxon>Pezizomycotina</taxon>
        <taxon>Sordariomycetes</taxon>
        <taxon>Xylariomycetidae</taxon>
        <taxon>Xylariales</taxon>
        <taxon>Xylariaceae</taxon>
        <taxon>Xylaria</taxon>
    </lineage>
</organism>
<comment type="caution">
    <text evidence="1">The sequence shown here is derived from an EMBL/GenBank/DDBJ whole genome shotgun (WGS) entry which is preliminary data.</text>
</comment>
<sequence>MLQSHGRDDIVWGVIPPMVTGDVDEIETGTTMVATKTQDDLSTTVISTPKTEGTTSVAPIQDQTIAVGQNPWSWRGGWTVGGVPWSGRWGGMPTTVITLASTATYTELQSIAQTSQSTPVVLMALGTGIGGPDISGLAAVGIGVGASVGLLGLSRGGIRL</sequence>
<evidence type="ECO:0000313" key="2">
    <source>
        <dbReference type="Proteomes" id="UP001305414"/>
    </source>
</evidence>
<dbReference type="EMBL" id="JAWHQM010000019">
    <property type="protein sequence ID" value="KAK5631452.1"/>
    <property type="molecule type" value="Genomic_DNA"/>
</dbReference>
<name>A0AAN7UMC1_9PEZI</name>
<accession>A0AAN7UMC1</accession>
<keyword evidence="2" id="KW-1185">Reference proteome</keyword>
<dbReference type="Proteomes" id="UP001305414">
    <property type="component" value="Unassembled WGS sequence"/>
</dbReference>
<evidence type="ECO:0000313" key="1">
    <source>
        <dbReference type="EMBL" id="KAK5631452.1"/>
    </source>
</evidence>